<comment type="caution">
    <text evidence="6">The sequence shown here is derived from an EMBL/GenBank/DDBJ whole genome shotgun (WGS) entry which is preliminary data.</text>
</comment>
<evidence type="ECO:0000256" key="2">
    <source>
        <dbReference type="ARBA" id="ARBA00022441"/>
    </source>
</evidence>
<dbReference type="AlphaFoldDB" id="A0A811KBK1"/>
<accession>A0A811KBK1</accession>
<dbReference type="SMART" id="SM00225">
    <property type="entry name" value="BTB"/>
    <property type="match status" value="1"/>
</dbReference>
<dbReference type="InterPro" id="IPR017096">
    <property type="entry name" value="BTB-kelch_protein"/>
</dbReference>
<dbReference type="Pfam" id="PF01344">
    <property type="entry name" value="Kelch_1"/>
    <property type="match status" value="5"/>
</dbReference>
<dbReference type="PANTHER" id="PTHR24412">
    <property type="entry name" value="KELCH PROTEIN"/>
    <property type="match status" value="1"/>
</dbReference>
<evidence type="ECO:0000256" key="4">
    <source>
        <dbReference type="ARBA" id="ARBA00022786"/>
    </source>
</evidence>
<proteinExistence type="predicted"/>
<dbReference type="InterPro" id="IPR011043">
    <property type="entry name" value="Gal_Oxase/kelch_b-propeller"/>
</dbReference>
<dbReference type="PROSITE" id="PS50097">
    <property type="entry name" value="BTB"/>
    <property type="match status" value="1"/>
</dbReference>
<dbReference type="Gene3D" id="3.30.710.10">
    <property type="entry name" value="Potassium Channel Kv1.1, Chain A"/>
    <property type="match status" value="1"/>
</dbReference>
<dbReference type="OrthoDB" id="20684at2759"/>
<evidence type="ECO:0000313" key="7">
    <source>
        <dbReference type="Proteomes" id="UP000614601"/>
    </source>
</evidence>
<dbReference type="SMART" id="SM00875">
    <property type="entry name" value="BACK"/>
    <property type="match status" value="1"/>
</dbReference>
<dbReference type="InterPro" id="IPR000210">
    <property type="entry name" value="BTB/POZ_dom"/>
</dbReference>
<dbReference type="Proteomes" id="UP000783686">
    <property type="component" value="Unassembled WGS sequence"/>
</dbReference>
<dbReference type="PIRSF" id="PIRSF037037">
    <property type="entry name" value="Kelch-like_protein_gigaxonin"/>
    <property type="match status" value="1"/>
</dbReference>
<dbReference type="PRINTS" id="PR00501">
    <property type="entry name" value="KELCHREPEAT"/>
</dbReference>
<keyword evidence="4" id="KW-0833">Ubl conjugation pathway</keyword>
<dbReference type="SMART" id="SM00612">
    <property type="entry name" value="Kelch"/>
    <property type="match status" value="5"/>
</dbReference>
<evidence type="ECO:0000313" key="6">
    <source>
        <dbReference type="EMBL" id="CAD5213163.1"/>
    </source>
</evidence>
<dbReference type="InterPro" id="IPR011333">
    <property type="entry name" value="SKP1/BTB/POZ_sf"/>
</dbReference>
<evidence type="ECO:0000259" key="5">
    <source>
        <dbReference type="PROSITE" id="PS50097"/>
    </source>
</evidence>
<dbReference type="Pfam" id="PF00651">
    <property type="entry name" value="BTB"/>
    <property type="match status" value="1"/>
</dbReference>
<protein>
    <recommendedName>
        <fullName evidence="5">BTB domain-containing protein</fullName>
    </recommendedName>
</protein>
<dbReference type="Gene3D" id="1.25.40.420">
    <property type="match status" value="1"/>
</dbReference>
<organism evidence="6 7">
    <name type="scientific">Bursaphelenchus okinawaensis</name>
    <dbReference type="NCBI Taxonomy" id="465554"/>
    <lineage>
        <taxon>Eukaryota</taxon>
        <taxon>Metazoa</taxon>
        <taxon>Ecdysozoa</taxon>
        <taxon>Nematoda</taxon>
        <taxon>Chromadorea</taxon>
        <taxon>Rhabditida</taxon>
        <taxon>Tylenchina</taxon>
        <taxon>Tylenchomorpha</taxon>
        <taxon>Aphelenchoidea</taxon>
        <taxon>Aphelenchoididae</taxon>
        <taxon>Bursaphelenchus</taxon>
    </lineage>
</organism>
<keyword evidence="2" id="KW-0880">Kelch repeat</keyword>
<dbReference type="InterPro" id="IPR011705">
    <property type="entry name" value="BACK"/>
</dbReference>
<evidence type="ECO:0000256" key="3">
    <source>
        <dbReference type="ARBA" id="ARBA00022737"/>
    </source>
</evidence>
<dbReference type="SUPFAM" id="SSF54695">
    <property type="entry name" value="POZ domain"/>
    <property type="match status" value="1"/>
</dbReference>
<sequence length="645" mass="73299">MDDIIIPSGSNSAPSTISFDDLQEMEADLTVQMLQKVFSNFECMRRNSQLCDVRIKCQNSYFLAHRCVLAAAIPYFNAMFSTEFVETEMEECEIQEMSSDCLEAIIDFVYTGKIHLTIQNVTDLLVAADFFNLELLSTECANFLTLKITHYNVLDIRQMALRHNCKKAVRAADRFIQRHFVAISETPLFLKLDLEQITEFLGMDELHAESEEEIYQAAIRWLKYLPERREVASKLLQNVRLTLLDKTFLIDEVATNSIIHNSISCRDLFDEVKEFHLIPERRQKLSKFRLESRHCSEIPGIIYACGGLGMNTDCRPASKAEMYDPLAKKWMPINSMNSVRTRVGVSALNGKLYVMGGYNGEVRLSIVEVFDPKRNEWSNALPILTKRSAMATVVYRDKIYVIGGFDGKSLADVESYSPITGERKFLFPMRSPRSAAAAVVLKGCIYVIGGHNSCAIYNSVEKYDFQTGQWTILKPMKKPRCRHAAVVYDDNIYVIGGYDGREFLSCTEVYDPETNSWKDGPSMNLKRGRVSACVNGNAIYAVGGYHGEMKYCSMEILQMQPEPKDLFNKNVKLGDGKMRKHELVWRMGPKMQLHEGGVSIAVIPISPKKLCSISQCEEDEEEMIRKTNALNLDDSESEGLYRLTE</sequence>
<dbReference type="Proteomes" id="UP000614601">
    <property type="component" value="Unassembled WGS sequence"/>
</dbReference>
<dbReference type="EMBL" id="CAJFCW020000002">
    <property type="protein sequence ID" value="CAG9099410.1"/>
    <property type="molecule type" value="Genomic_DNA"/>
</dbReference>
<dbReference type="InterPro" id="IPR006652">
    <property type="entry name" value="Kelch_1"/>
</dbReference>
<dbReference type="PANTHER" id="PTHR24412:SF497">
    <property type="entry name" value="KELCH-LIKE PROTEIN 18"/>
    <property type="match status" value="1"/>
</dbReference>
<dbReference type="InterPro" id="IPR015915">
    <property type="entry name" value="Kelch-typ_b-propeller"/>
</dbReference>
<dbReference type="SUPFAM" id="SSF50965">
    <property type="entry name" value="Galactose oxidase, central domain"/>
    <property type="match status" value="1"/>
</dbReference>
<gene>
    <name evidence="6" type="ORF">BOKJ2_LOCUS4964</name>
</gene>
<keyword evidence="7" id="KW-1185">Reference proteome</keyword>
<comment type="pathway">
    <text evidence="1">Protein modification; protein ubiquitination.</text>
</comment>
<reference evidence="6" key="1">
    <citation type="submission" date="2020-09" db="EMBL/GenBank/DDBJ databases">
        <authorList>
            <person name="Kikuchi T."/>
        </authorList>
    </citation>
    <scope>NUCLEOTIDE SEQUENCE</scope>
    <source>
        <strain evidence="6">SH1</strain>
    </source>
</reference>
<dbReference type="EMBL" id="CAJFDH010000002">
    <property type="protein sequence ID" value="CAD5213163.1"/>
    <property type="molecule type" value="Genomic_DNA"/>
</dbReference>
<dbReference type="FunFam" id="1.25.40.420:FF:000001">
    <property type="entry name" value="Kelch-like family member 12"/>
    <property type="match status" value="1"/>
</dbReference>
<feature type="domain" description="BTB" evidence="5">
    <location>
        <begin position="51"/>
        <end position="118"/>
    </location>
</feature>
<dbReference type="Gene3D" id="2.120.10.80">
    <property type="entry name" value="Kelch-type beta propeller"/>
    <property type="match status" value="1"/>
</dbReference>
<dbReference type="Pfam" id="PF07707">
    <property type="entry name" value="BACK"/>
    <property type="match status" value="1"/>
</dbReference>
<evidence type="ECO:0000256" key="1">
    <source>
        <dbReference type="ARBA" id="ARBA00004906"/>
    </source>
</evidence>
<name>A0A811KBK1_9BILA</name>
<keyword evidence="3" id="KW-0677">Repeat</keyword>